<protein>
    <submittedName>
        <fullName evidence="3">Glycosyltransferase</fullName>
    </submittedName>
</protein>
<dbReference type="GO" id="GO:0016758">
    <property type="term" value="F:hexosyltransferase activity"/>
    <property type="evidence" value="ECO:0007669"/>
    <property type="project" value="UniProtKB-ARBA"/>
</dbReference>
<dbReference type="SUPFAM" id="SSF53448">
    <property type="entry name" value="Nucleotide-diphospho-sugar transferases"/>
    <property type="match status" value="1"/>
</dbReference>
<feature type="domain" description="Glycosyltransferase 2-like" evidence="2">
    <location>
        <begin position="17"/>
        <end position="139"/>
    </location>
</feature>
<sequence>MSYQVMPFNFNSFPKISVITPSYNQGKYISETIESVVSQAYPNVEYIIIDGGSTDETVSVIKKYEAELAYWVSEPDKGQSHAINKGFSKATGDIFCWLNSDDEFAPNALWHMAVAFMTNDVDMVAGICEVYDDGQLIHRHLTSCQEGELPLEELLDLDNGWNAGQFFYQPEVFFTRELWQRAGGYVREDCYYSMDFELWCRFAINKARLHKVGHPIVQFRSHPEQKTAEIAKFKAELTEVREAFSKEFNLNHLQSSTRPKVNWSNKLKVAFVNDLGFLYGAGIAHMRLAGAFEQAGHNVKRFDLLSSRKKMAEYEDIITSIEEFSPHLVVMGNLHGIEKQSINFLKRLEEKFSCYWLTHDFWLFTGRCAYAGSCEQFTNNCDRHCPTKTEYPVIPEALIAEQFTDKKSFINQAGNLKMLANSKWSKNIATDAVSAFKGNVPVEQIKLGVPAHIFAVEDKTAARVSIGIDQTDFVVALSVSSLSDTRKGGKLFFEALEHLTIDNLAVLLIGRKDESLENIPCKLIELGYVDDVKQLQKAMNAADIYVGPSRQETFGQVFIEAAMCGTPSIGFNHTGVKDAIFDGVTGVLVHEYSPDALAKAIQNLYHDKDKLSYMIKMAPLYARNEYSIEASFASIFNVLDKQGVIDTHKIAHKLSFAKESEIVNLGSKGWFRLSPMQRLNRLMVFLFHKTVGLMPPKFTAKVAQLLPNRIERLIIRWLLGSR</sequence>
<dbReference type="Proteomes" id="UP000256899">
    <property type="component" value="Unassembled WGS sequence"/>
</dbReference>
<dbReference type="AlphaFoldDB" id="A0A3E0TZR4"/>
<keyword evidence="4" id="KW-1185">Reference proteome</keyword>
<dbReference type="CDD" id="cd06433">
    <property type="entry name" value="GT_2_WfgS_like"/>
    <property type="match status" value="1"/>
</dbReference>
<dbReference type="InterPro" id="IPR029044">
    <property type="entry name" value="Nucleotide-diphossugar_trans"/>
</dbReference>
<evidence type="ECO:0000313" key="3">
    <source>
        <dbReference type="EMBL" id="REL30181.1"/>
    </source>
</evidence>
<organism evidence="3 4">
    <name type="scientific">Thalassotalea euphylliae</name>
    <dbReference type="NCBI Taxonomy" id="1655234"/>
    <lineage>
        <taxon>Bacteria</taxon>
        <taxon>Pseudomonadati</taxon>
        <taxon>Pseudomonadota</taxon>
        <taxon>Gammaproteobacteria</taxon>
        <taxon>Alteromonadales</taxon>
        <taxon>Colwelliaceae</taxon>
        <taxon>Thalassotalea</taxon>
    </lineage>
</organism>
<dbReference type="Gene3D" id="3.90.550.10">
    <property type="entry name" value="Spore Coat Polysaccharide Biosynthesis Protein SpsA, Chain A"/>
    <property type="match status" value="1"/>
</dbReference>
<dbReference type="EMBL" id="QUOT01000001">
    <property type="protein sequence ID" value="REL30181.1"/>
    <property type="molecule type" value="Genomic_DNA"/>
</dbReference>
<feature type="domain" description="Glycosyl transferase family 1" evidence="1">
    <location>
        <begin position="466"/>
        <end position="618"/>
    </location>
</feature>
<dbReference type="InterPro" id="IPR001173">
    <property type="entry name" value="Glyco_trans_2-like"/>
</dbReference>
<name>A0A3E0TZR4_9GAMM</name>
<dbReference type="Pfam" id="PF00535">
    <property type="entry name" value="Glycos_transf_2"/>
    <property type="match status" value="1"/>
</dbReference>
<evidence type="ECO:0000259" key="2">
    <source>
        <dbReference type="Pfam" id="PF00535"/>
    </source>
</evidence>
<accession>A0A3E0TZR4</accession>
<dbReference type="Gene3D" id="3.40.50.2000">
    <property type="entry name" value="Glycogen Phosphorylase B"/>
    <property type="match status" value="2"/>
</dbReference>
<evidence type="ECO:0000259" key="1">
    <source>
        <dbReference type="Pfam" id="PF00534"/>
    </source>
</evidence>
<evidence type="ECO:0000313" key="4">
    <source>
        <dbReference type="Proteomes" id="UP000256899"/>
    </source>
</evidence>
<dbReference type="InterPro" id="IPR001296">
    <property type="entry name" value="Glyco_trans_1"/>
</dbReference>
<dbReference type="Pfam" id="PF00534">
    <property type="entry name" value="Glycos_transf_1"/>
    <property type="match status" value="1"/>
</dbReference>
<dbReference type="PANTHER" id="PTHR22916">
    <property type="entry name" value="GLYCOSYLTRANSFERASE"/>
    <property type="match status" value="1"/>
</dbReference>
<keyword evidence="3" id="KW-0808">Transferase</keyword>
<gene>
    <name evidence="3" type="ORF">DXX94_05395</name>
</gene>
<dbReference type="SUPFAM" id="SSF53756">
    <property type="entry name" value="UDP-Glycosyltransferase/glycogen phosphorylase"/>
    <property type="match status" value="1"/>
</dbReference>
<proteinExistence type="predicted"/>
<comment type="caution">
    <text evidence="3">The sequence shown here is derived from an EMBL/GenBank/DDBJ whole genome shotgun (WGS) entry which is preliminary data.</text>
</comment>
<dbReference type="PANTHER" id="PTHR22916:SF65">
    <property type="entry name" value="SLR1065 PROTEIN"/>
    <property type="match status" value="1"/>
</dbReference>
<reference evidence="4" key="1">
    <citation type="submission" date="2018-08" db="EMBL/GenBank/DDBJ databases">
        <title>Thalassotalea euphylliae genome.</title>
        <authorList>
            <person name="Summers S."/>
            <person name="Rice S.A."/>
            <person name="Freckelton M.L."/>
            <person name="Nedved B.T."/>
            <person name="Hadfield M.G."/>
        </authorList>
    </citation>
    <scope>NUCLEOTIDE SEQUENCE [LARGE SCALE GENOMIC DNA]</scope>
    <source>
        <strain evidence="4">H3</strain>
    </source>
</reference>